<dbReference type="Gramene" id="ONK79919">
    <property type="protein sequence ID" value="ONK79919"/>
    <property type="gene ID" value="A4U43_C01F11810"/>
</dbReference>
<name>A0A5P1FSE8_ASPOF</name>
<proteinExistence type="inferred from homology"/>
<evidence type="ECO:0000256" key="2">
    <source>
        <dbReference type="ARBA" id="ARBA00022692"/>
    </source>
</evidence>
<feature type="transmembrane region" description="Helical" evidence="7">
    <location>
        <begin position="48"/>
        <end position="71"/>
    </location>
</feature>
<organism evidence="8 9">
    <name type="scientific">Asparagus officinalis</name>
    <name type="common">Garden asparagus</name>
    <dbReference type="NCBI Taxonomy" id="4686"/>
    <lineage>
        <taxon>Eukaryota</taxon>
        <taxon>Viridiplantae</taxon>
        <taxon>Streptophyta</taxon>
        <taxon>Embryophyta</taxon>
        <taxon>Tracheophyta</taxon>
        <taxon>Spermatophyta</taxon>
        <taxon>Magnoliopsida</taxon>
        <taxon>Liliopsida</taxon>
        <taxon>Asparagales</taxon>
        <taxon>Asparagaceae</taxon>
        <taxon>Asparagoideae</taxon>
        <taxon>Asparagus</taxon>
    </lineage>
</organism>
<evidence type="ECO:0000256" key="7">
    <source>
        <dbReference type="SAM" id="Phobius"/>
    </source>
</evidence>
<evidence type="ECO:0000313" key="9">
    <source>
        <dbReference type="Proteomes" id="UP000243459"/>
    </source>
</evidence>
<dbReference type="EMBL" id="CM007381">
    <property type="protein sequence ID" value="ONK79919.1"/>
    <property type="molecule type" value="Genomic_DNA"/>
</dbReference>
<dbReference type="OrthoDB" id="1877293at2759"/>
<dbReference type="GO" id="GO:0012505">
    <property type="term" value="C:endomembrane system"/>
    <property type="evidence" value="ECO:0007669"/>
    <property type="project" value="UniProtKB-SubCell"/>
</dbReference>
<keyword evidence="5 7" id="KW-0472">Membrane</keyword>
<comment type="subcellular location">
    <subcellularLocation>
        <location evidence="1">Endomembrane system</location>
        <topology evidence="1">Multi-pass membrane protein</topology>
    </subcellularLocation>
</comment>
<keyword evidence="3" id="KW-0732">Signal</keyword>
<evidence type="ECO:0000256" key="3">
    <source>
        <dbReference type="ARBA" id="ARBA00022729"/>
    </source>
</evidence>
<dbReference type="AlphaFoldDB" id="A0A5P1FSE8"/>
<accession>A0A5P1FSE8</accession>
<dbReference type="InterPro" id="IPR052222">
    <property type="entry name" value="DESIGUAL"/>
</dbReference>
<dbReference type="Pfam" id="PF06749">
    <property type="entry name" value="DUF1218"/>
    <property type="match status" value="1"/>
</dbReference>
<evidence type="ECO:0000313" key="8">
    <source>
        <dbReference type="EMBL" id="ONK79919.1"/>
    </source>
</evidence>
<keyword evidence="4 7" id="KW-1133">Transmembrane helix</keyword>
<sequence>MEKWAMASVAAAALDLAASSCSVAAEFKKAKMNDMKLDGKFCSLPRTPAFVLGLAALICISVSQMLRAFVWMLGGFSINKCQTIMIVFSWICFILAMILLATGSSMNNWQRYGQGWMDGNCYVIRTGEYLGAAALIVVNLVMNLSSMCSSTRQSIQTQCCSGEDDEKVDEQKQGEV</sequence>
<dbReference type="Proteomes" id="UP000243459">
    <property type="component" value="Chromosome 1"/>
</dbReference>
<evidence type="ECO:0000256" key="6">
    <source>
        <dbReference type="ARBA" id="ARBA00029467"/>
    </source>
</evidence>
<dbReference type="InterPro" id="IPR009606">
    <property type="entry name" value="DEAL/Modifying_wall_lignin1/2"/>
</dbReference>
<evidence type="ECO:0000256" key="1">
    <source>
        <dbReference type="ARBA" id="ARBA00004127"/>
    </source>
</evidence>
<comment type="similarity">
    <text evidence="6">Belongs to the DESIGUAL family.</text>
</comment>
<protein>
    <submittedName>
        <fullName evidence="8">Uncharacterized protein</fullName>
    </submittedName>
</protein>
<reference evidence="9" key="1">
    <citation type="journal article" date="2017" name="Nat. Commun.">
        <title>The asparagus genome sheds light on the origin and evolution of a young Y chromosome.</title>
        <authorList>
            <person name="Harkess A."/>
            <person name="Zhou J."/>
            <person name="Xu C."/>
            <person name="Bowers J.E."/>
            <person name="Van der Hulst R."/>
            <person name="Ayyampalayam S."/>
            <person name="Mercati F."/>
            <person name="Riccardi P."/>
            <person name="McKain M.R."/>
            <person name="Kakrana A."/>
            <person name="Tang H."/>
            <person name="Ray J."/>
            <person name="Groenendijk J."/>
            <person name="Arikit S."/>
            <person name="Mathioni S.M."/>
            <person name="Nakano M."/>
            <person name="Shan H."/>
            <person name="Telgmann-Rauber A."/>
            <person name="Kanno A."/>
            <person name="Yue Z."/>
            <person name="Chen H."/>
            <person name="Li W."/>
            <person name="Chen Y."/>
            <person name="Xu X."/>
            <person name="Zhang Y."/>
            <person name="Luo S."/>
            <person name="Chen H."/>
            <person name="Gao J."/>
            <person name="Mao Z."/>
            <person name="Pires J.C."/>
            <person name="Luo M."/>
            <person name="Kudrna D."/>
            <person name="Wing R.A."/>
            <person name="Meyers B.C."/>
            <person name="Yi K."/>
            <person name="Kong H."/>
            <person name="Lavrijsen P."/>
            <person name="Sunseri F."/>
            <person name="Falavigna A."/>
            <person name="Ye Y."/>
            <person name="Leebens-Mack J.H."/>
            <person name="Chen G."/>
        </authorList>
    </citation>
    <scope>NUCLEOTIDE SEQUENCE [LARGE SCALE GENOMIC DNA]</scope>
    <source>
        <strain evidence="9">cv. DH0086</strain>
    </source>
</reference>
<keyword evidence="2 7" id="KW-0812">Transmembrane</keyword>
<feature type="transmembrane region" description="Helical" evidence="7">
    <location>
        <begin position="122"/>
        <end position="142"/>
    </location>
</feature>
<dbReference type="PANTHER" id="PTHR31769">
    <property type="entry name" value="OS07G0462200 PROTEIN-RELATED"/>
    <property type="match status" value="1"/>
</dbReference>
<keyword evidence="9" id="KW-1185">Reference proteome</keyword>
<gene>
    <name evidence="8" type="ORF">A4U43_C01F11810</name>
</gene>
<evidence type="ECO:0000256" key="4">
    <source>
        <dbReference type="ARBA" id="ARBA00022989"/>
    </source>
</evidence>
<evidence type="ECO:0000256" key="5">
    <source>
        <dbReference type="ARBA" id="ARBA00023136"/>
    </source>
</evidence>
<feature type="transmembrane region" description="Helical" evidence="7">
    <location>
        <begin position="83"/>
        <end position="102"/>
    </location>
</feature>
<dbReference type="OMA" id="CAGFCAR"/>